<organism evidence="2">
    <name type="scientific">Menopon gallinae</name>
    <name type="common">poultry shaft louse</name>
    <dbReference type="NCBI Taxonomy" id="328185"/>
    <lineage>
        <taxon>Eukaryota</taxon>
        <taxon>Metazoa</taxon>
        <taxon>Ecdysozoa</taxon>
        <taxon>Arthropoda</taxon>
        <taxon>Hexapoda</taxon>
        <taxon>Insecta</taxon>
        <taxon>Pterygota</taxon>
        <taxon>Neoptera</taxon>
        <taxon>Paraneoptera</taxon>
        <taxon>Psocodea</taxon>
        <taxon>Troctomorpha</taxon>
        <taxon>Phthiraptera</taxon>
        <taxon>Amblycera</taxon>
        <taxon>Menoponidae</taxon>
        <taxon>Menopon</taxon>
    </lineage>
</organism>
<proteinExistence type="predicted"/>
<dbReference type="EMBL" id="JARGDH010000001">
    <property type="protein sequence ID" value="KAL0279481.1"/>
    <property type="molecule type" value="Genomic_DNA"/>
</dbReference>
<feature type="region of interest" description="Disordered" evidence="1">
    <location>
        <begin position="1"/>
        <end position="49"/>
    </location>
</feature>
<dbReference type="AlphaFoldDB" id="A0AAW2IC12"/>
<comment type="caution">
    <text evidence="2">The sequence shown here is derived from an EMBL/GenBank/DDBJ whole genome shotgun (WGS) entry which is preliminary data.</text>
</comment>
<evidence type="ECO:0000256" key="1">
    <source>
        <dbReference type="SAM" id="MobiDB-lite"/>
    </source>
</evidence>
<sequence length="143" mass="16348">MLVEGSPADMENQDRRRGEGWSRTAEFTTGRAITRASQTESKRSSAKGRVLPRKILNRLRNNRKGLCPVRTKMIAHRYDWDLVKSQVSGQKNRSVSLQSLMTTTIGQSFRLRVHQPQERLNRPEESAVQEVSGPQTKITQLFL</sequence>
<evidence type="ECO:0000313" key="2">
    <source>
        <dbReference type="EMBL" id="KAL0279481.1"/>
    </source>
</evidence>
<name>A0AAW2IC12_9NEOP</name>
<accession>A0AAW2IC12</accession>
<gene>
    <name evidence="2" type="ORF">PYX00_001026</name>
</gene>
<reference evidence="2" key="1">
    <citation type="journal article" date="2024" name="Gigascience">
        <title>Chromosome-level genome of the poultry shaft louse Menopon gallinae provides insight into the host-switching and adaptive evolution of parasitic lice.</title>
        <authorList>
            <person name="Xu Y."/>
            <person name="Ma L."/>
            <person name="Liu S."/>
            <person name="Liang Y."/>
            <person name="Liu Q."/>
            <person name="He Z."/>
            <person name="Tian L."/>
            <person name="Duan Y."/>
            <person name="Cai W."/>
            <person name="Li H."/>
            <person name="Song F."/>
        </authorList>
    </citation>
    <scope>NUCLEOTIDE SEQUENCE</scope>
    <source>
        <strain evidence="2">Cailab_2023a</strain>
    </source>
</reference>
<protein>
    <submittedName>
        <fullName evidence="2">Uncharacterized protein</fullName>
    </submittedName>
</protein>